<accession>A0ABQ5E7H8</accession>
<keyword evidence="7" id="KW-1185">Reference proteome</keyword>
<gene>
    <name evidence="6" type="ORF">Tco_0955544</name>
</gene>
<keyword evidence="4" id="KW-1133">Transmembrane helix</keyword>
<dbReference type="SUPFAM" id="SSF81665">
    <property type="entry name" value="Calcium ATPase, transmembrane domain M"/>
    <property type="match status" value="1"/>
</dbReference>
<dbReference type="Proteomes" id="UP001151760">
    <property type="component" value="Unassembled WGS sequence"/>
</dbReference>
<keyword evidence="3" id="KW-0460">Magnesium</keyword>
<dbReference type="Gene3D" id="3.40.50.1000">
    <property type="entry name" value="HAD superfamily/HAD-like"/>
    <property type="match status" value="1"/>
</dbReference>
<evidence type="ECO:0000313" key="7">
    <source>
        <dbReference type="Proteomes" id="UP001151760"/>
    </source>
</evidence>
<keyword evidence="5" id="KW-0472">Membrane</keyword>
<evidence type="ECO:0000313" key="6">
    <source>
        <dbReference type="EMBL" id="GJT46829.1"/>
    </source>
</evidence>
<dbReference type="PANTHER" id="PTHR24093:SF470">
    <property type="entry name" value="CALCIUM-TRANSPORTING ATPASE 12, PLASMA MEMBRANE-TYPE-LIKE"/>
    <property type="match status" value="1"/>
</dbReference>
<keyword evidence="2" id="KW-0812">Transmembrane</keyword>
<evidence type="ECO:0000256" key="5">
    <source>
        <dbReference type="ARBA" id="ARBA00023136"/>
    </source>
</evidence>
<dbReference type="PANTHER" id="PTHR24093">
    <property type="entry name" value="CATION TRANSPORTING ATPASE"/>
    <property type="match status" value="1"/>
</dbReference>
<evidence type="ECO:0000256" key="3">
    <source>
        <dbReference type="ARBA" id="ARBA00022842"/>
    </source>
</evidence>
<evidence type="ECO:0000256" key="2">
    <source>
        <dbReference type="ARBA" id="ARBA00022692"/>
    </source>
</evidence>
<comment type="subcellular location">
    <subcellularLocation>
        <location evidence="1">Membrane</location>
    </subcellularLocation>
</comment>
<proteinExistence type="predicted"/>
<evidence type="ECO:0000256" key="1">
    <source>
        <dbReference type="ARBA" id="ARBA00004370"/>
    </source>
</evidence>
<organism evidence="6 7">
    <name type="scientific">Tanacetum coccineum</name>
    <dbReference type="NCBI Taxonomy" id="301880"/>
    <lineage>
        <taxon>Eukaryota</taxon>
        <taxon>Viridiplantae</taxon>
        <taxon>Streptophyta</taxon>
        <taxon>Embryophyta</taxon>
        <taxon>Tracheophyta</taxon>
        <taxon>Spermatophyta</taxon>
        <taxon>Magnoliopsida</taxon>
        <taxon>eudicotyledons</taxon>
        <taxon>Gunneridae</taxon>
        <taxon>Pentapetalae</taxon>
        <taxon>asterids</taxon>
        <taxon>campanulids</taxon>
        <taxon>Asterales</taxon>
        <taxon>Asteraceae</taxon>
        <taxon>Asteroideae</taxon>
        <taxon>Anthemideae</taxon>
        <taxon>Anthemidinae</taxon>
        <taxon>Tanacetum</taxon>
    </lineage>
</organism>
<dbReference type="Gene3D" id="3.40.120.10">
    <property type="entry name" value="Alpha-D-Glucose-1,6-Bisphosphate, subunit A, domain 3"/>
    <property type="match status" value="1"/>
</dbReference>
<protein>
    <submittedName>
        <fullName evidence="6">Calcium-transporting ATPase 12, plasma membrane-type-like protein</fullName>
    </submittedName>
</protein>
<dbReference type="InterPro" id="IPR036412">
    <property type="entry name" value="HAD-like_sf"/>
</dbReference>
<reference evidence="6" key="1">
    <citation type="journal article" date="2022" name="Int. J. Mol. Sci.">
        <title>Draft Genome of Tanacetum Coccineum: Genomic Comparison of Closely Related Tanacetum-Family Plants.</title>
        <authorList>
            <person name="Yamashiro T."/>
            <person name="Shiraishi A."/>
            <person name="Nakayama K."/>
            <person name="Satake H."/>
        </authorList>
    </citation>
    <scope>NUCLEOTIDE SEQUENCE</scope>
</reference>
<evidence type="ECO:0000256" key="4">
    <source>
        <dbReference type="ARBA" id="ARBA00022989"/>
    </source>
</evidence>
<sequence length="900" mass="102469">MNKPAVAHEVMIRTHTEGQPTSTNLPLSPTEVDHPVRSTAEYMLAREKKMWKEYEYETGLLFSLSSCSSLLSNGSNGFSPPEAWINVKSSMFRNNRCKSTVAKIHAVQRDNRCWQNAATYPLRINKICKMMEEYIISRFQRMQCDDSKHEDEDEGHHDKERIETTVFSRWEHYSSETLFTSRNCPSREGMEGKSFEEGLAEITETLKRLQSTLLFHQTKLKESFRQARQDFSLARRDISLATEKLHRSIKAAIKEEVDHEEQFDFLGVQLNQRIPNRTVKARKVKARLFWRKFIVTIDRTRRPKSIQSVVMLRLGHHHPSVARGNIRVLGLNVQRVRQHPPRLVYQVCYWPILHYKGNQRQIWDPGITWLKISKEHLEDKVANNQTFEELLKAIKEVTLMVRNLSATVDGSLQVMKEPVTEAPCYDDLGRLYSTKSGVAREKKKVVEETTFHESNKLDLGLGSGAYGEDANYHEFMDDSVMEEIYIASPVMLVAEDLGQKRIHDSSETAMVLGSQGKSNEIGYFNGPIVQNISDNREKSEKIVTDEHIRGMKLVEFLEDKTDCKQPGLSNSIKWATIGCRHQSQVAGWGLKADQILKYPKPFIEGFRLSLQCLLPRRTWDPGITWLKILKEHLEDKESVVYLQMDSLKVRGIPHSVIAPLAVSAKSLKLKFFEVPTVWKFFGNLIDVGLCSVCGEESFETVGLALPSDKLLLVEILKEQGQVVTFFGQRTDEASLLRAADVGIAIREWSSKRARESCDIFVPDGSFPDLIIMVDSGKCIHDNIQSFFLLVLITTISRTLISFYETVLFGDVSLATLQFVWVKLNLAVFGGFALLTKPSTDKHASLLPLSCRKSLITAEMIRNIVLQVFYQAICSLAIELKGSALVGSGGPRILNHVWHDF</sequence>
<dbReference type="SUPFAM" id="SSF56784">
    <property type="entry name" value="HAD-like"/>
    <property type="match status" value="1"/>
</dbReference>
<name>A0ABQ5E7H8_9ASTR</name>
<dbReference type="Gene3D" id="1.20.1110.10">
    <property type="entry name" value="Calcium-transporting ATPase, transmembrane domain"/>
    <property type="match status" value="1"/>
</dbReference>
<dbReference type="EMBL" id="BQNB010016017">
    <property type="protein sequence ID" value="GJT46829.1"/>
    <property type="molecule type" value="Genomic_DNA"/>
</dbReference>
<dbReference type="InterPro" id="IPR023214">
    <property type="entry name" value="HAD_sf"/>
</dbReference>
<dbReference type="InterPro" id="IPR023298">
    <property type="entry name" value="ATPase_P-typ_TM_dom_sf"/>
</dbReference>
<reference evidence="6" key="2">
    <citation type="submission" date="2022-01" db="EMBL/GenBank/DDBJ databases">
        <authorList>
            <person name="Yamashiro T."/>
            <person name="Shiraishi A."/>
            <person name="Satake H."/>
            <person name="Nakayama K."/>
        </authorList>
    </citation>
    <scope>NUCLEOTIDE SEQUENCE</scope>
</reference>
<comment type="caution">
    <text evidence="6">The sequence shown here is derived from an EMBL/GenBank/DDBJ whole genome shotgun (WGS) entry which is preliminary data.</text>
</comment>